<dbReference type="InterPro" id="IPR005899">
    <property type="entry name" value="Na_pump_deCOase"/>
</dbReference>
<comment type="subunit">
    <text evidence="5 16">Heterotrimer of an alpha, a beta and a gamma subunit.</text>
</comment>
<keyword evidence="9 16" id="KW-1278">Translocase</keyword>
<dbReference type="GO" id="GO:0015081">
    <property type="term" value="F:sodium ion transmembrane transporter activity"/>
    <property type="evidence" value="ECO:0007669"/>
    <property type="project" value="UniProtKB-UniRule"/>
</dbReference>
<evidence type="ECO:0000256" key="14">
    <source>
        <dbReference type="ARBA" id="ARBA00023201"/>
    </source>
</evidence>
<evidence type="ECO:0000256" key="8">
    <source>
        <dbReference type="ARBA" id="ARBA00022692"/>
    </source>
</evidence>
<accession>H5TB99</accession>
<dbReference type="HAMAP" id="MF_00404">
    <property type="entry name" value="OadG"/>
    <property type="match status" value="1"/>
</dbReference>
<gene>
    <name evidence="16" type="primary">oadG</name>
    <name evidence="19" type="ORF">GPUN_1455</name>
</gene>
<keyword evidence="14 16" id="KW-0739">Sodium transport</keyword>
<evidence type="ECO:0000256" key="10">
    <source>
        <dbReference type="ARBA" id="ARBA00022989"/>
    </source>
</evidence>
<dbReference type="GO" id="GO:0008948">
    <property type="term" value="F:oxaloacetate decarboxylase activity"/>
    <property type="evidence" value="ECO:0007669"/>
    <property type="project" value="UniProtKB-UniRule"/>
</dbReference>
<evidence type="ECO:0000256" key="13">
    <source>
        <dbReference type="ARBA" id="ARBA00023136"/>
    </source>
</evidence>
<comment type="function">
    <text evidence="2 16 17">Catalyzes the decarboxylation of oxaloacetate coupled to Na(+) translocation.</text>
</comment>
<reference evidence="19 20" key="2">
    <citation type="journal article" date="2017" name="Antonie Van Leeuwenhoek">
        <title>Rhizobium rhizosphaerae sp. nov., a novel species isolated from rice rhizosphere.</title>
        <authorList>
            <person name="Zhao J.J."/>
            <person name="Zhang J."/>
            <person name="Zhang R.J."/>
            <person name="Zhang C.W."/>
            <person name="Yin H.Q."/>
            <person name="Zhang X.X."/>
        </authorList>
    </citation>
    <scope>NUCLEOTIDE SEQUENCE [LARGE SCALE GENOMIC DNA]</scope>
    <source>
        <strain evidence="19 20">ACAM 611</strain>
    </source>
</reference>
<dbReference type="InterPro" id="IPR023424">
    <property type="entry name" value="OadG"/>
</dbReference>
<evidence type="ECO:0000256" key="9">
    <source>
        <dbReference type="ARBA" id="ARBA00022967"/>
    </source>
</evidence>
<dbReference type="NCBIfam" id="TIGR01195">
    <property type="entry name" value="oadG_fam"/>
    <property type="match status" value="1"/>
</dbReference>
<evidence type="ECO:0000256" key="16">
    <source>
        <dbReference type="HAMAP-Rule" id="MF_00404"/>
    </source>
</evidence>
<comment type="subcellular location">
    <subcellularLocation>
        <location evidence="3 16 17">Cell membrane</location>
        <topology evidence="3 16 17">Single-pass membrane protein</topology>
    </subcellularLocation>
</comment>
<sequence>MMTDQLAQAAVLFAVGMSVVFAFLTLLIGGIHSIAWFARVFPEPEAVSHHKKPKYTQQNKNNTTETTVDPSIVTVITAAVNAHRRKG</sequence>
<evidence type="ECO:0000313" key="20">
    <source>
        <dbReference type="Proteomes" id="UP000053586"/>
    </source>
</evidence>
<evidence type="ECO:0000256" key="15">
    <source>
        <dbReference type="ARBA" id="ARBA00048176"/>
    </source>
</evidence>
<dbReference type="OrthoDB" id="6322641at2"/>
<reference evidence="19 20" key="1">
    <citation type="journal article" date="2012" name="J. Bacteriol.">
        <title>Genome sequence of proteorhodopsin-containing sea ice bacterium Glaciecola punicea ACAM 611T.</title>
        <authorList>
            <person name="Qin Q.-L."/>
            <person name="Xie B.-B."/>
            <person name="Shu Y.-L."/>
            <person name="Rong J.-C."/>
            <person name="Zhao D.-L."/>
            <person name="Zhang X.-Y."/>
            <person name="Chen X.-L."/>
            <person name="Zhou B.-C."/>
            <person name="Zhanga Y.-Z."/>
        </authorList>
    </citation>
    <scope>NUCLEOTIDE SEQUENCE [LARGE SCALE GENOMIC DNA]</scope>
    <source>
        <strain evidence="19 20">ACAM 611</strain>
    </source>
</reference>
<dbReference type="RefSeq" id="WP_006004801.1">
    <property type="nucleotide sequence ID" value="NZ_BAET01000013.1"/>
</dbReference>
<evidence type="ECO:0000256" key="18">
    <source>
        <dbReference type="SAM" id="MobiDB-lite"/>
    </source>
</evidence>
<evidence type="ECO:0000256" key="3">
    <source>
        <dbReference type="ARBA" id="ARBA00004162"/>
    </source>
</evidence>
<keyword evidence="6 16" id="KW-0813">Transport</keyword>
<organism evidence="19 20">
    <name type="scientific">Glaciecola punicea ACAM 611</name>
    <dbReference type="NCBI Taxonomy" id="1121923"/>
    <lineage>
        <taxon>Bacteria</taxon>
        <taxon>Pseudomonadati</taxon>
        <taxon>Pseudomonadota</taxon>
        <taxon>Gammaproteobacteria</taxon>
        <taxon>Alteromonadales</taxon>
        <taxon>Alteromonadaceae</taxon>
        <taxon>Glaciecola</taxon>
    </lineage>
</organism>
<feature type="transmembrane region" description="Helical" evidence="16 17">
    <location>
        <begin position="6"/>
        <end position="29"/>
    </location>
</feature>
<name>H5TB99_9ALTE</name>
<comment type="catalytic activity">
    <reaction evidence="15 16 17">
        <text>oxaloacetate + 2 Na(+)(in) + H(+) = pyruvate + 2 Na(+)(out) + CO2</text>
        <dbReference type="Rhea" id="RHEA:57724"/>
        <dbReference type="ChEBI" id="CHEBI:15361"/>
        <dbReference type="ChEBI" id="CHEBI:15378"/>
        <dbReference type="ChEBI" id="CHEBI:16452"/>
        <dbReference type="ChEBI" id="CHEBI:16526"/>
        <dbReference type="ChEBI" id="CHEBI:29101"/>
        <dbReference type="EC" id="7.2.4.2"/>
    </reaction>
</comment>
<evidence type="ECO:0000256" key="5">
    <source>
        <dbReference type="ARBA" id="ARBA00011869"/>
    </source>
</evidence>
<dbReference type="EC" id="7.2.4.2" evidence="16"/>
<keyword evidence="7 16" id="KW-1003">Cell membrane</keyword>
<feature type="compositionally biased region" description="Low complexity" evidence="18">
    <location>
        <begin position="55"/>
        <end position="67"/>
    </location>
</feature>
<dbReference type="GO" id="GO:0015451">
    <property type="term" value="F:decarboxylation-driven active transmembrane transporter activity"/>
    <property type="evidence" value="ECO:0007669"/>
    <property type="project" value="UniProtKB-EC"/>
</dbReference>
<keyword evidence="13 16" id="KW-0472">Membrane</keyword>
<evidence type="ECO:0000313" key="19">
    <source>
        <dbReference type="EMBL" id="GAB55576.1"/>
    </source>
</evidence>
<comment type="cofactor">
    <cofactor evidence="1 16 17">
        <name>Na(+)</name>
        <dbReference type="ChEBI" id="CHEBI:29101"/>
    </cofactor>
</comment>
<evidence type="ECO:0000256" key="2">
    <source>
        <dbReference type="ARBA" id="ARBA00003002"/>
    </source>
</evidence>
<keyword evidence="8 16" id="KW-0812">Transmembrane</keyword>
<dbReference type="Proteomes" id="UP000053586">
    <property type="component" value="Unassembled WGS sequence"/>
</dbReference>
<evidence type="ECO:0000256" key="1">
    <source>
        <dbReference type="ARBA" id="ARBA00001959"/>
    </source>
</evidence>
<dbReference type="GO" id="GO:0005886">
    <property type="term" value="C:plasma membrane"/>
    <property type="evidence" value="ECO:0007669"/>
    <property type="project" value="UniProtKB-SubCell"/>
</dbReference>
<dbReference type="AlphaFoldDB" id="H5TB99"/>
<evidence type="ECO:0000256" key="11">
    <source>
        <dbReference type="ARBA" id="ARBA00023053"/>
    </source>
</evidence>
<dbReference type="Pfam" id="PF04277">
    <property type="entry name" value="OAD_gamma"/>
    <property type="match status" value="1"/>
</dbReference>
<evidence type="ECO:0000256" key="7">
    <source>
        <dbReference type="ARBA" id="ARBA00022475"/>
    </source>
</evidence>
<evidence type="ECO:0000256" key="12">
    <source>
        <dbReference type="ARBA" id="ARBA00023065"/>
    </source>
</evidence>
<dbReference type="GO" id="GO:0036376">
    <property type="term" value="P:sodium ion export across plasma membrane"/>
    <property type="evidence" value="ECO:0007669"/>
    <property type="project" value="InterPro"/>
</dbReference>
<dbReference type="STRING" id="56804.BAE46_12530"/>
<proteinExistence type="inferred from homology"/>
<keyword evidence="20" id="KW-1185">Reference proteome</keyword>
<evidence type="ECO:0000256" key="4">
    <source>
        <dbReference type="ARBA" id="ARBA00005844"/>
    </source>
</evidence>
<keyword evidence="11 16" id="KW-0915">Sodium</keyword>
<evidence type="ECO:0000256" key="17">
    <source>
        <dbReference type="RuleBase" id="RU004278"/>
    </source>
</evidence>
<comment type="caution">
    <text evidence="19">The sequence shown here is derived from an EMBL/GenBank/DDBJ whole genome shotgun (WGS) entry which is preliminary data.</text>
</comment>
<comment type="similarity">
    <text evidence="4 16 17">Belongs to the OadG family.</text>
</comment>
<feature type="region of interest" description="Disordered" evidence="18">
    <location>
        <begin position="48"/>
        <end position="67"/>
    </location>
</feature>
<dbReference type="EMBL" id="BAET01000013">
    <property type="protein sequence ID" value="GAB55576.1"/>
    <property type="molecule type" value="Genomic_DNA"/>
</dbReference>
<protein>
    <recommendedName>
        <fullName evidence="16">Probable oxaloacetate decarboxylase gamma chain</fullName>
        <ecNumber evidence="16">7.2.4.2</ecNumber>
    </recommendedName>
</protein>
<keyword evidence="10 16" id="KW-1133">Transmembrane helix</keyword>
<keyword evidence="12 16" id="KW-0406">Ion transport</keyword>
<evidence type="ECO:0000256" key="6">
    <source>
        <dbReference type="ARBA" id="ARBA00022448"/>
    </source>
</evidence>